<feature type="compositionally biased region" description="Polar residues" evidence="1">
    <location>
        <begin position="114"/>
        <end position="123"/>
    </location>
</feature>
<dbReference type="PANTHER" id="PTHR12243:SF67">
    <property type="entry name" value="COREPRESSOR OF PANGOLIN, ISOFORM A-RELATED"/>
    <property type="match status" value="1"/>
</dbReference>
<feature type="region of interest" description="Disordered" evidence="1">
    <location>
        <begin position="102"/>
        <end position="129"/>
    </location>
</feature>
<evidence type="ECO:0000313" key="5">
    <source>
        <dbReference type="Proteomes" id="UP000838878"/>
    </source>
</evidence>
<name>A0A8J9V661_9NEOP</name>
<feature type="compositionally biased region" description="Polar residues" evidence="1">
    <location>
        <begin position="33"/>
        <end position="43"/>
    </location>
</feature>
<dbReference type="Pfam" id="PF10545">
    <property type="entry name" value="MADF_DNA_bdg"/>
    <property type="match status" value="1"/>
</dbReference>
<dbReference type="InterPro" id="IPR004210">
    <property type="entry name" value="BESS_motif"/>
</dbReference>
<evidence type="ECO:0008006" key="6">
    <source>
        <dbReference type="Google" id="ProtNLM"/>
    </source>
</evidence>
<keyword evidence="5" id="KW-1185">Reference proteome</keyword>
<dbReference type="PANTHER" id="PTHR12243">
    <property type="entry name" value="MADF DOMAIN TRANSCRIPTION FACTOR"/>
    <property type="match status" value="1"/>
</dbReference>
<organism evidence="4 5">
    <name type="scientific">Brenthis ino</name>
    <name type="common">lesser marbled fritillary</name>
    <dbReference type="NCBI Taxonomy" id="405034"/>
    <lineage>
        <taxon>Eukaryota</taxon>
        <taxon>Metazoa</taxon>
        <taxon>Ecdysozoa</taxon>
        <taxon>Arthropoda</taxon>
        <taxon>Hexapoda</taxon>
        <taxon>Insecta</taxon>
        <taxon>Pterygota</taxon>
        <taxon>Neoptera</taxon>
        <taxon>Endopterygota</taxon>
        <taxon>Lepidoptera</taxon>
        <taxon>Glossata</taxon>
        <taxon>Ditrysia</taxon>
        <taxon>Papilionoidea</taxon>
        <taxon>Nymphalidae</taxon>
        <taxon>Heliconiinae</taxon>
        <taxon>Argynnini</taxon>
        <taxon>Brenthis</taxon>
    </lineage>
</organism>
<evidence type="ECO:0000259" key="3">
    <source>
        <dbReference type="Pfam" id="PF10545"/>
    </source>
</evidence>
<feature type="region of interest" description="Disordered" evidence="1">
    <location>
        <begin position="1"/>
        <end position="46"/>
    </location>
</feature>
<reference evidence="4" key="1">
    <citation type="submission" date="2021-12" db="EMBL/GenBank/DDBJ databases">
        <authorList>
            <person name="Martin H S."/>
        </authorList>
    </citation>
    <scope>NUCLEOTIDE SEQUENCE</scope>
</reference>
<accession>A0A8J9V661</accession>
<protein>
    <recommendedName>
        <fullName evidence="6">BESS domain-containing protein</fullName>
    </recommendedName>
</protein>
<dbReference type="GO" id="GO:0003677">
    <property type="term" value="F:DNA binding"/>
    <property type="evidence" value="ECO:0007669"/>
    <property type="project" value="InterPro"/>
</dbReference>
<dbReference type="InterPro" id="IPR039353">
    <property type="entry name" value="TF_Adf1"/>
</dbReference>
<dbReference type="Pfam" id="PF02944">
    <property type="entry name" value="BESS"/>
    <property type="match status" value="1"/>
</dbReference>
<sequence length="248" mass="28744">MHLASAMSGKNNNMRRTGGAILPPRVGRPPPRSQRQATATSGTDIVDLKKKWKNLRDNYRKELKKCRVGRPGDSGDESYESSWKYFQMMDFTKDELMPVANESNLSQEEEQDSGDQNINNKETNTVEDDNLGRSVEYREGFHTEQNVDGDRVEMSKRKRTPQDIREQYLEIERKKLKLLENESILRRTVDIQKSQDYHFLMSLLPEIERLPLINKLRLRNNFNDALLQEVNSVNCKSQTPTSNLVTPN</sequence>
<feature type="non-terminal residue" evidence="4">
    <location>
        <position position="248"/>
    </location>
</feature>
<evidence type="ECO:0000313" key="4">
    <source>
        <dbReference type="EMBL" id="CAH0713410.1"/>
    </source>
</evidence>
<feature type="domain" description="BESS" evidence="2">
    <location>
        <begin position="196"/>
        <end position="221"/>
    </location>
</feature>
<dbReference type="OrthoDB" id="6487365at2759"/>
<proteinExistence type="predicted"/>
<dbReference type="EMBL" id="OV170221">
    <property type="protein sequence ID" value="CAH0713410.1"/>
    <property type="molecule type" value="Genomic_DNA"/>
</dbReference>
<gene>
    <name evidence="4" type="ORF">BINO364_LOCUS575</name>
</gene>
<evidence type="ECO:0000256" key="1">
    <source>
        <dbReference type="SAM" id="MobiDB-lite"/>
    </source>
</evidence>
<evidence type="ECO:0000259" key="2">
    <source>
        <dbReference type="Pfam" id="PF02944"/>
    </source>
</evidence>
<dbReference type="AlphaFoldDB" id="A0A8J9V661"/>
<dbReference type="Proteomes" id="UP000838878">
    <property type="component" value="Chromosome 1"/>
</dbReference>
<dbReference type="InterPro" id="IPR006578">
    <property type="entry name" value="MADF-dom"/>
</dbReference>
<feature type="domain" description="MADF" evidence="3">
    <location>
        <begin position="44"/>
        <end position="91"/>
    </location>
</feature>